<feature type="signal peptide" evidence="1">
    <location>
        <begin position="1"/>
        <end position="21"/>
    </location>
</feature>
<dbReference type="OrthoDB" id="10553722at2759"/>
<dbReference type="WBParaSite" id="ASIM_0001710601-mRNA-1">
    <property type="protein sequence ID" value="ASIM_0001710601-mRNA-1"/>
    <property type="gene ID" value="ASIM_0001710601"/>
</dbReference>
<reference evidence="2 3" key="2">
    <citation type="submission" date="2018-11" db="EMBL/GenBank/DDBJ databases">
        <authorList>
            <consortium name="Pathogen Informatics"/>
        </authorList>
    </citation>
    <scope>NUCLEOTIDE SEQUENCE [LARGE SCALE GENOMIC DNA]</scope>
</reference>
<dbReference type="Proteomes" id="UP000267096">
    <property type="component" value="Unassembled WGS sequence"/>
</dbReference>
<dbReference type="AlphaFoldDB" id="A0A0M3K815"/>
<protein>
    <submittedName>
        <fullName evidence="4">CC domain-containing protein</fullName>
    </submittedName>
</protein>
<gene>
    <name evidence="2" type="ORF">ASIM_LOCUS16512</name>
</gene>
<dbReference type="EMBL" id="UYRR01033159">
    <property type="protein sequence ID" value="VDK58002.1"/>
    <property type="molecule type" value="Genomic_DNA"/>
</dbReference>
<evidence type="ECO:0000313" key="3">
    <source>
        <dbReference type="Proteomes" id="UP000267096"/>
    </source>
</evidence>
<accession>A0A0M3K815</accession>
<evidence type="ECO:0000313" key="4">
    <source>
        <dbReference type="WBParaSite" id="ASIM_0001710601-mRNA-1"/>
    </source>
</evidence>
<name>A0A0M3K815_ANISI</name>
<proteinExistence type="predicted"/>
<sequence length="132" mass="13757">MAMIPTVSIIVLIALGTLSSAEENALRSKRQSCSCLQHACQCAQVTTIFQMSCSCPQVIIPCSCSTTPSGSIPSIPSVPSTGIPSVPSTGIPSVPSIRIIGSCHSNCNDICQRQCVVGQCVPVCWNACRKAC</sequence>
<keyword evidence="3" id="KW-1185">Reference proteome</keyword>
<evidence type="ECO:0000256" key="1">
    <source>
        <dbReference type="SAM" id="SignalP"/>
    </source>
</evidence>
<organism evidence="4">
    <name type="scientific">Anisakis simplex</name>
    <name type="common">Herring worm</name>
    <dbReference type="NCBI Taxonomy" id="6269"/>
    <lineage>
        <taxon>Eukaryota</taxon>
        <taxon>Metazoa</taxon>
        <taxon>Ecdysozoa</taxon>
        <taxon>Nematoda</taxon>
        <taxon>Chromadorea</taxon>
        <taxon>Rhabditida</taxon>
        <taxon>Spirurina</taxon>
        <taxon>Ascaridomorpha</taxon>
        <taxon>Ascaridoidea</taxon>
        <taxon>Anisakidae</taxon>
        <taxon>Anisakis</taxon>
        <taxon>Anisakis simplex complex</taxon>
    </lineage>
</organism>
<evidence type="ECO:0000313" key="2">
    <source>
        <dbReference type="EMBL" id="VDK58002.1"/>
    </source>
</evidence>
<feature type="chain" id="PRO_5043121320" evidence="1">
    <location>
        <begin position="22"/>
        <end position="132"/>
    </location>
</feature>
<reference evidence="4" key="1">
    <citation type="submission" date="2017-02" db="UniProtKB">
        <authorList>
            <consortium name="WormBaseParasite"/>
        </authorList>
    </citation>
    <scope>IDENTIFICATION</scope>
</reference>
<keyword evidence="1" id="KW-0732">Signal</keyword>